<dbReference type="RefSeq" id="WP_205362007.1">
    <property type="nucleotide sequence ID" value="NZ_JADKYB010000023.1"/>
</dbReference>
<dbReference type="EMBL" id="JADKYB010000023">
    <property type="protein sequence ID" value="MBM9509237.1"/>
    <property type="molecule type" value="Genomic_DNA"/>
</dbReference>
<keyword evidence="2" id="KW-1185">Reference proteome</keyword>
<dbReference type="Proteomes" id="UP000749040">
    <property type="component" value="Unassembled WGS sequence"/>
</dbReference>
<sequence>MGGFLPAGPQVDVTSVTTDSGHEVIEAHVTAVSAAGTTYDNALVHVFDLEDGRIKAAREDLDTIHASEIFVA</sequence>
<dbReference type="Gene3D" id="3.10.450.50">
    <property type="match status" value="1"/>
</dbReference>
<evidence type="ECO:0000313" key="2">
    <source>
        <dbReference type="Proteomes" id="UP000749040"/>
    </source>
</evidence>
<name>A0ABS2U0W0_9ACTN</name>
<protein>
    <submittedName>
        <fullName evidence="1">Uncharacterized protein</fullName>
    </submittedName>
</protein>
<dbReference type="SUPFAM" id="SSF54427">
    <property type="entry name" value="NTF2-like"/>
    <property type="match status" value="1"/>
</dbReference>
<comment type="caution">
    <text evidence="1">The sequence shown here is derived from an EMBL/GenBank/DDBJ whole genome shotgun (WGS) entry which is preliminary data.</text>
</comment>
<evidence type="ECO:0000313" key="1">
    <source>
        <dbReference type="EMBL" id="MBM9509237.1"/>
    </source>
</evidence>
<dbReference type="InterPro" id="IPR032710">
    <property type="entry name" value="NTF2-like_dom_sf"/>
</dbReference>
<gene>
    <name evidence="1" type="ORF">ITX44_32760</name>
</gene>
<organism evidence="1 2">
    <name type="scientific">Actinacidiphila acididurans</name>
    <dbReference type="NCBI Taxonomy" id="2784346"/>
    <lineage>
        <taxon>Bacteria</taxon>
        <taxon>Bacillati</taxon>
        <taxon>Actinomycetota</taxon>
        <taxon>Actinomycetes</taxon>
        <taxon>Kitasatosporales</taxon>
        <taxon>Streptomycetaceae</taxon>
        <taxon>Actinacidiphila</taxon>
    </lineage>
</organism>
<reference evidence="1 2" key="1">
    <citation type="submission" date="2021-01" db="EMBL/GenBank/DDBJ databases">
        <title>Streptomyces acididurans sp. nov., isolated from a peat swamp forest soil.</title>
        <authorList>
            <person name="Chantavorakit T."/>
            <person name="Duangmal K."/>
        </authorList>
    </citation>
    <scope>NUCLEOTIDE SEQUENCE [LARGE SCALE GENOMIC DNA]</scope>
    <source>
        <strain evidence="1 2">KK5PA1</strain>
    </source>
</reference>
<proteinExistence type="predicted"/>
<accession>A0ABS2U0W0</accession>